<gene>
    <name evidence="1" type="ORF">AHIS1636_26730</name>
</gene>
<dbReference type="RefSeq" id="WP_264796328.1">
    <property type="nucleotide sequence ID" value="NZ_BRVS01000013.1"/>
</dbReference>
<organism evidence="1 2">
    <name type="scientific">Arthrobacter mangrovi</name>
    <dbReference type="NCBI Taxonomy" id="2966350"/>
    <lineage>
        <taxon>Bacteria</taxon>
        <taxon>Bacillati</taxon>
        <taxon>Actinomycetota</taxon>
        <taxon>Actinomycetes</taxon>
        <taxon>Micrococcales</taxon>
        <taxon>Micrococcaceae</taxon>
        <taxon>Arthrobacter</taxon>
    </lineage>
</organism>
<evidence type="ECO:0000313" key="2">
    <source>
        <dbReference type="Proteomes" id="UP001209654"/>
    </source>
</evidence>
<dbReference type="Pfam" id="PF07388">
    <property type="entry name" value="A-2_8-polyST"/>
    <property type="match status" value="1"/>
</dbReference>
<accession>A0ABQ5MW88</accession>
<dbReference type="Proteomes" id="UP001209654">
    <property type="component" value="Unassembled WGS sequence"/>
</dbReference>
<dbReference type="InterPro" id="IPR010866">
    <property type="entry name" value="A-2_8-polyST"/>
</dbReference>
<sequence length="450" mass="48768">MKHLIIASTTYQCLSLAAAIDAGALPEGEKILVLANSSRVPELTERLQDVAGFDRIAARFDAVVDLAELIYPRRPPQWAPRTEELPMWEKLLRSHWKLGTGPVSVLVDSIQVNPGLALAGVFRDAPLGAHSDGLMAYGPTRKALPLHFAQRIERLVYIDLVPGLRPQLLREYGPELHSVPAGALRKVVSEAAAAAEPEVRWLREQVGERRSALILGQYLAHLGLLSSEDETALHVEMLRKAVSAQAEVCIFKPHPSAGPAAVQELQAEAAAAGIELIVAETPVLAEVLLEVLSPALVAGCFSTGLATAKFVFGIETVAVGTERMLEALTPYENSNRIPVTIIDAVLCRGVPAPALAGPEEAGRPDRQLQPLIEAVAYCMQSVNHPYLRDGAAEFLTAILGTESMRYFKRRRLTKLALPGALPGPARPPALRRFRRAGGRLTRRFLAVVSR</sequence>
<evidence type="ECO:0000313" key="1">
    <source>
        <dbReference type="EMBL" id="GLB68231.1"/>
    </source>
</evidence>
<dbReference type="EMBL" id="BRVS01000013">
    <property type="protein sequence ID" value="GLB68231.1"/>
    <property type="molecule type" value="Genomic_DNA"/>
</dbReference>
<proteinExistence type="predicted"/>
<evidence type="ECO:0008006" key="3">
    <source>
        <dbReference type="Google" id="ProtNLM"/>
    </source>
</evidence>
<reference evidence="1 2" key="1">
    <citation type="journal article" date="2023" name="Int. J. Syst. Evol. Microbiol.">
        <title>Arthrobacter mangrovi sp. nov., an actinobacterium isolated from the rhizosphere of a mangrove.</title>
        <authorList>
            <person name="Hamada M."/>
            <person name="Saitou S."/>
            <person name="Enomoto N."/>
            <person name="Nanri K."/>
            <person name="Hidaka K."/>
            <person name="Miura T."/>
            <person name="Tamura T."/>
        </authorList>
    </citation>
    <scope>NUCLEOTIDE SEQUENCE [LARGE SCALE GENOMIC DNA]</scope>
    <source>
        <strain evidence="1 2">NBRC 112813</strain>
    </source>
</reference>
<protein>
    <recommendedName>
        <fullName evidence="3">Capsule polysaccharide biosynthesis protein</fullName>
    </recommendedName>
</protein>
<comment type="caution">
    <text evidence="1">The sequence shown here is derived from an EMBL/GenBank/DDBJ whole genome shotgun (WGS) entry which is preliminary data.</text>
</comment>
<name>A0ABQ5MW88_9MICC</name>
<keyword evidence="2" id="KW-1185">Reference proteome</keyword>